<dbReference type="OrthoDB" id="4807929at2"/>
<feature type="transmembrane region" description="Helical" evidence="2">
    <location>
        <begin position="32"/>
        <end position="54"/>
    </location>
</feature>
<proteinExistence type="predicted"/>
<dbReference type="AlphaFoldDB" id="A0A556C753"/>
<evidence type="ECO:0000256" key="1">
    <source>
        <dbReference type="SAM" id="MobiDB-lite"/>
    </source>
</evidence>
<keyword evidence="2" id="KW-1133">Transmembrane helix</keyword>
<reference evidence="3 4" key="1">
    <citation type="submission" date="2019-07" db="EMBL/GenBank/DDBJ databases">
        <title>Draft genome sequence of Brevibacterium aurantiacum XU54 isolated from Xinjiang China.</title>
        <authorList>
            <person name="Xu X."/>
        </authorList>
    </citation>
    <scope>NUCLEOTIDE SEQUENCE [LARGE SCALE GENOMIC DNA]</scope>
    <source>
        <strain evidence="3 4">XU54</strain>
    </source>
</reference>
<keyword evidence="4" id="KW-1185">Reference proteome</keyword>
<dbReference type="RefSeq" id="WP_143923904.1">
    <property type="nucleotide sequence ID" value="NZ_VLTK01000012.1"/>
</dbReference>
<dbReference type="EMBL" id="VLTK01000012">
    <property type="protein sequence ID" value="TSI13273.1"/>
    <property type="molecule type" value="Genomic_DNA"/>
</dbReference>
<keyword evidence="2" id="KW-0812">Transmembrane</keyword>
<evidence type="ECO:0000256" key="2">
    <source>
        <dbReference type="SAM" id="Phobius"/>
    </source>
</evidence>
<organism evidence="3 4">
    <name type="scientific">Brevibacterium aurantiacum</name>
    <dbReference type="NCBI Taxonomy" id="273384"/>
    <lineage>
        <taxon>Bacteria</taxon>
        <taxon>Bacillati</taxon>
        <taxon>Actinomycetota</taxon>
        <taxon>Actinomycetes</taxon>
        <taxon>Micrococcales</taxon>
        <taxon>Brevibacteriaceae</taxon>
        <taxon>Brevibacterium</taxon>
    </lineage>
</organism>
<keyword evidence="2" id="KW-0472">Membrane</keyword>
<evidence type="ECO:0000313" key="4">
    <source>
        <dbReference type="Proteomes" id="UP000316406"/>
    </source>
</evidence>
<accession>A0A556C753</accession>
<evidence type="ECO:0000313" key="3">
    <source>
        <dbReference type="EMBL" id="TSI13273.1"/>
    </source>
</evidence>
<dbReference type="Proteomes" id="UP000316406">
    <property type="component" value="Unassembled WGS sequence"/>
</dbReference>
<feature type="region of interest" description="Disordered" evidence="1">
    <location>
        <begin position="57"/>
        <end position="100"/>
    </location>
</feature>
<protein>
    <submittedName>
        <fullName evidence="3">Uncharacterized protein</fullName>
    </submittedName>
</protein>
<sequence length="100" mass="10656">MLSRWKVAVITGLFAFGALSFILGLFPLLADIFWILWFAGCGACILALVLTVVVPSPRSASNRSETGRPDTSRLEAGRSAVNRHAPRQSAADSADGVSRP</sequence>
<feature type="compositionally biased region" description="Basic and acidic residues" evidence="1">
    <location>
        <begin position="65"/>
        <end position="76"/>
    </location>
</feature>
<name>A0A556C753_BREAU</name>
<gene>
    <name evidence="3" type="ORF">FO013_17805</name>
</gene>
<feature type="transmembrane region" description="Helical" evidence="2">
    <location>
        <begin position="7"/>
        <end position="26"/>
    </location>
</feature>
<comment type="caution">
    <text evidence="3">The sequence shown here is derived from an EMBL/GenBank/DDBJ whole genome shotgun (WGS) entry which is preliminary data.</text>
</comment>